<comment type="caution">
    <text evidence="2">The sequence shown here is derived from an EMBL/GenBank/DDBJ whole genome shotgun (WGS) entry which is preliminary data.</text>
</comment>
<dbReference type="EMBL" id="BGZK01000727">
    <property type="protein sequence ID" value="GBP58098.1"/>
    <property type="molecule type" value="Genomic_DNA"/>
</dbReference>
<gene>
    <name evidence="2" type="ORF">EVAR_40641_1</name>
</gene>
<evidence type="ECO:0000313" key="2">
    <source>
        <dbReference type="EMBL" id="GBP58098.1"/>
    </source>
</evidence>
<evidence type="ECO:0000313" key="3">
    <source>
        <dbReference type="Proteomes" id="UP000299102"/>
    </source>
</evidence>
<sequence length="158" mass="18249">MCSADIELLLDQRASFKWSRRRRGRSPPRAERARRAGARRRRPDRTDSIWRIIITFVRRDENFVSWRIIRSFCIGPVRVSRRKVKGTVRSGPFATDDSPWTDFRRHFGKLCDRRTSRARPERAPLATWRPTLLVHGDAACRFSGKIVKSGTPATAAAC</sequence>
<proteinExistence type="predicted"/>
<organism evidence="2 3">
    <name type="scientific">Eumeta variegata</name>
    <name type="common">Bagworm moth</name>
    <name type="synonym">Eumeta japonica</name>
    <dbReference type="NCBI Taxonomy" id="151549"/>
    <lineage>
        <taxon>Eukaryota</taxon>
        <taxon>Metazoa</taxon>
        <taxon>Ecdysozoa</taxon>
        <taxon>Arthropoda</taxon>
        <taxon>Hexapoda</taxon>
        <taxon>Insecta</taxon>
        <taxon>Pterygota</taxon>
        <taxon>Neoptera</taxon>
        <taxon>Endopterygota</taxon>
        <taxon>Lepidoptera</taxon>
        <taxon>Glossata</taxon>
        <taxon>Ditrysia</taxon>
        <taxon>Tineoidea</taxon>
        <taxon>Psychidae</taxon>
        <taxon>Oiketicinae</taxon>
        <taxon>Eumeta</taxon>
    </lineage>
</organism>
<protein>
    <submittedName>
        <fullName evidence="2">Uncharacterized protein</fullName>
    </submittedName>
</protein>
<dbReference type="AlphaFoldDB" id="A0A4C1X2Y8"/>
<feature type="region of interest" description="Disordered" evidence="1">
    <location>
        <begin position="19"/>
        <end position="40"/>
    </location>
</feature>
<dbReference type="Proteomes" id="UP000299102">
    <property type="component" value="Unassembled WGS sequence"/>
</dbReference>
<accession>A0A4C1X2Y8</accession>
<reference evidence="2 3" key="1">
    <citation type="journal article" date="2019" name="Commun. Biol.">
        <title>The bagworm genome reveals a unique fibroin gene that provides high tensile strength.</title>
        <authorList>
            <person name="Kono N."/>
            <person name="Nakamura H."/>
            <person name="Ohtoshi R."/>
            <person name="Tomita M."/>
            <person name="Numata K."/>
            <person name="Arakawa K."/>
        </authorList>
    </citation>
    <scope>NUCLEOTIDE SEQUENCE [LARGE SCALE GENOMIC DNA]</scope>
</reference>
<evidence type="ECO:0000256" key="1">
    <source>
        <dbReference type="SAM" id="MobiDB-lite"/>
    </source>
</evidence>
<name>A0A4C1X2Y8_EUMVA</name>
<keyword evidence="3" id="KW-1185">Reference proteome</keyword>